<dbReference type="Pfam" id="PF07198">
    <property type="entry name" value="DUF1410"/>
    <property type="match status" value="1"/>
</dbReference>
<name>A0AAP9AAI3_UREUR</name>
<organism evidence="2 3">
    <name type="scientific">Ureaplasma urealyticum</name>
    <name type="common">Ureaplasma urealyticum biotype 2</name>
    <dbReference type="NCBI Taxonomy" id="2130"/>
    <lineage>
        <taxon>Bacteria</taxon>
        <taxon>Bacillati</taxon>
        <taxon>Mycoplasmatota</taxon>
        <taxon>Mycoplasmoidales</taxon>
        <taxon>Mycoplasmoidaceae</taxon>
        <taxon>Ureaplasma</taxon>
    </lineage>
</organism>
<accession>A0AAP9AAI3</accession>
<protein>
    <submittedName>
        <fullName evidence="2">DUF1410 domain-containing protein</fullName>
    </submittedName>
</protein>
<proteinExistence type="predicted"/>
<dbReference type="AlphaFoldDB" id="A0AAP9AAI3"/>
<evidence type="ECO:0000313" key="2">
    <source>
        <dbReference type="EMBL" id="QDI65117.1"/>
    </source>
</evidence>
<feature type="domain" description="DUF1410" evidence="1">
    <location>
        <begin position="19"/>
        <end position="76"/>
    </location>
</feature>
<dbReference type="InterPro" id="IPR009849">
    <property type="entry name" value="DUF1410"/>
</dbReference>
<evidence type="ECO:0000313" key="3">
    <source>
        <dbReference type="Proteomes" id="UP000318231"/>
    </source>
</evidence>
<evidence type="ECO:0000259" key="1">
    <source>
        <dbReference type="Pfam" id="PF07198"/>
    </source>
</evidence>
<sequence>MHTKLAEDLNKDLRQKAQKNGNVKTVVVDQDGNEYEIDTNVGQDGKVVIKTKNLSSGDSTKPKTYTLKKVILKQNDQGNKDLINEKQLSGDNYTSFKKPTVVAKIKKNNDYEISFSNPNLINKKS</sequence>
<dbReference type="RefSeq" id="WP_100059499.1">
    <property type="nucleotide sequence ID" value="NZ_CP039963.1"/>
</dbReference>
<reference evidence="2 3" key="1">
    <citation type="submission" date="2019-07" db="EMBL/GenBank/DDBJ databases">
        <title>Comparative genomics of three clinical Ureaplasma species: analysis of their core genomes and virulence factors.</title>
        <authorList>
            <person name="Yang T."/>
            <person name="Zhang Y."/>
            <person name="Li X."/>
            <person name="Kong Y."/>
            <person name="Yu H."/>
            <person name="Ruan Z."/>
            <person name="Xie X."/>
            <person name="Zhang J."/>
        </authorList>
    </citation>
    <scope>NUCLEOTIDE SEQUENCE [LARGE SCALE GENOMIC DNA]</scope>
    <source>
        <strain evidence="2 3">132</strain>
    </source>
</reference>
<gene>
    <name evidence="2" type="ORF">FJM05_02975</name>
</gene>
<dbReference type="EMBL" id="CP041200">
    <property type="protein sequence ID" value="QDI65117.1"/>
    <property type="molecule type" value="Genomic_DNA"/>
</dbReference>
<dbReference type="Proteomes" id="UP000318231">
    <property type="component" value="Chromosome"/>
</dbReference>
<dbReference type="GeneID" id="93849170"/>